<evidence type="ECO:0008006" key="3">
    <source>
        <dbReference type="Google" id="ProtNLM"/>
    </source>
</evidence>
<protein>
    <recommendedName>
        <fullName evidence="3">Nucleotidyltransferase family protein</fullName>
    </recommendedName>
</protein>
<dbReference type="EMBL" id="JACEZS010000010">
    <property type="protein sequence ID" value="MBA5606264.1"/>
    <property type="molecule type" value="Genomic_DNA"/>
</dbReference>
<reference evidence="1 2" key="1">
    <citation type="submission" date="2020-07" db="EMBL/GenBank/DDBJ databases">
        <title>Novel species isolated from subtropical streams in China.</title>
        <authorList>
            <person name="Lu H."/>
        </authorList>
    </citation>
    <scope>NUCLEOTIDE SEQUENCE [LARGE SCALE GENOMIC DNA]</scope>
    <source>
        <strain evidence="1 2">FT3S</strain>
    </source>
</reference>
<organism evidence="1 2">
    <name type="scientific">Rugamonas fusca</name>
    <dbReference type="NCBI Taxonomy" id="2758568"/>
    <lineage>
        <taxon>Bacteria</taxon>
        <taxon>Pseudomonadati</taxon>
        <taxon>Pseudomonadota</taxon>
        <taxon>Betaproteobacteria</taxon>
        <taxon>Burkholderiales</taxon>
        <taxon>Oxalobacteraceae</taxon>
        <taxon>Telluria group</taxon>
        <taxon>Rugamonas</taxon>
    </lineage>
</organism>
<accession>A0A7W2EHY3</accession>
<evidence type="ECO:0000313" key="2">
    <source>
        <dbReference type="Proteomes" id="UP000566711"/>
    </source>
</evidence>
<name>A0A7W2EHY3_9BURK</name>
<keyword evidence="2" id="KW-1185">Reference proteome</keyword>
<dbReference type="RefSeq" id="WP_182218176.1">
    <property type="nucleotide sequence ID" value="NZ_JACEZS010000010.1"/>
</dbReference>
<proteinExistence type="predicted"/>
<dbReference type="Proteomes" id="UP000566711">
    <property type="component" value="Unassembled WGS sequence"/>
</dbReference>
<comment type="caution">
    <text evidence="1">The sequence shown here is derived from an EMBL/GenBank/DDBJ whole genome shotgun (WGS) entry which is preliminary data.</text>
</comment>
<sequence length="225" mass="25124">MILRNSDQPACETDRLVRWLKNSPRTYIFGGLLKHIINPAIHPAFGDIDLIALDMEVMNRLRDEFGYVFREVSKSGCSPRYYLAKSPKASKLIQLILMRSHAEAMQFAIEGPQYDIDRAAFSDGRYYFDPVIGEAAIWQDLLAVIAATVVSGDSDHWFCALTVGQDFVADATFCMLAQLRSDAGLEQPGWFCGIGSAGYWNVGRVGCGHDFSCYLCCWMGKKEAP</sequence>
<gene>
    <name evidence="1" type="ORF">H3H36_12960</name>
</gene>
<dbReference type="AlphaFoldDB" id="A0A7W2EHY3"/>
<evidence type="ECO:0000313" key="1">
    <source>
        <dbReference type="EMBL" id="MBA5606264.1"/>
    </source>
</evidence>